<evidence type="ECO:0000313" key="7">
    <source>
        <dbReference type="EMBL" id="VDM94397.1"/>
    </source>
</evidence>
<dbReference type="Pfam" id="PF08344">
    <property type="entry name" value="TRP_2"/>
    <property type="match status" value="1"/>
</dbReference>
<evidence type="ECO:0000256" key="2">
    <source>
        <dbReference type="ARBA" id="ARBA00022737"/>
    </source>
</evidence>
<keyword evidence="1" id="KW-0813">Transport</keyword>
<dbReference type="GO" id="GO:0034703">
    <property type="term" value="C:cation channel complex"/>
    <property type="evidence" value="ECO:0007669"/>
    <property type="project" value="TreeGrafter"/>
</dbReference>
<evidence type="ECO:0000256" key="4">
    <source>
        <dbReference type="ARBA" id="ARBA00023303"/>
    </source>
</evidence>
<evidence type="ECO:0000313" key="8">
    <source>
        <dbReference type="EMBL" id="VDM94523.1"/>
    </source>
</evidence>
<evidence type="ECO:0000256" key="1">
    <source>
        <dbReference type="ARBA" id="ARBA00022448"/>
    </source>
</evidence>
<keyword evidence="3" id="KW-0406">Ion transport</keyword>
<keyword evidence="2" id="KW-0677">Repeat</keyword>
<dbReference type="PROSITE" id="PS50297">
    <property type="entry name" value="ANK_REP_REGION"/>
    <property type="match status" value="1"/>
</dbReference>
<dbReference type="InterPro" id="IPR036770">
    <property type="entry name" value="Ankyrin_rpt-contain_sf"/>
</dbReference>
<dbReference type="WBParaSite" id="nOo.2.0.1.t10796-RA">
    <property type="protein sequence ID" value="nOo.2.0.1.t10796-RA"/>
    <property type="gene ID" value="nOo.2.0.1.g10796"/>
</dbReference>
<keyword evidence="9" id="KW-1185">Reference proteome</keyword>
<dbReference type="AlphaFoldDB" id="A0A182ERA4"/>
<evidence type="ECO:0000256" key="5">
    <source>
        <dbReference type="PROSITE-ProRule" id="PRU00023"/>
    </source>
</evidence>
<dbReference type="GO" id="GO:0005886">
    <property type="term" value="C:plasma membrane"/>
    <property type="evidence" value="ECO:0007669"/>
    <property type="project" value="TreeGrafter"/>
</dbReference>
<sequence length="230" mass="26360">MKTFSPDTSFYEKQFLLSAERGDLESVRKLLEIYKSTRAFNINCLDPLKRSALHIAVENDNIELIELLLDYNINTGDAILYAIRGENVEAVEILLEHLEKIGKFTPETQGVEISTYSAFTSDITPIILAAHKNNYECIKLLLDKKAIILHPHDVRCLCKECVQAKAEDSLCFSRSRINTYRALTSPSLICLSSRDPILYAFELSYELRRLSNIENEFRNEYQVSNSRKIS</sequence>
<dbReference type="GO" id="GO:0015279">
    <property type="term" value="F:store-operated calcium channel activity"/>
    <property type="evidence" value="ECO:0007669"/>
    <property type="project" value="TreeGrafter"/>
</dbReference>
<evidence type="ECO:0000313" key="9">
    <source>
        <dbReference type="Proteomes" id="UP000271087"/>
    </source>
</evidence>
<dbReference type="Proteomes" id="UP000271087">
    <property type="component" value="Unassembled WGS sequence"/>
</dbReference>
<proteinExistence type="predicted"/>
<dbReference type="Gene3D" id="1.25.40.20">
    <property type="entry name" value="Ankyrin repeat-containing domain"/>
    <property type="match status" value="1"/>
</dbReference>
<evidence type="ECO:0000256" key="3">
    <source>
        <dbReference type="ARBA" id="ARBA00023065"/>
    </source>
</evidence>
<dbReference type="SMART" id="SM00248">
    <property type="entry name" value="ANK"/>
    <property type="match status" value="2"/>
</dbReference>
<dbReference type="GO" id="GO:0051480">
    <property type="term" value="P:regulation of cytosolic calcium ion concentration"/>
    <property type="evidence" value="ECO:0007669"/>
    <property type="project" value="TreeGrafter"/>
</dbReference>
<organism evidence="10">
    <name type="scientific">Onchocerca ochengi</name>
    <name type="common">Filarial nematode worm</name>
    <dbReference type="NCBI Taxonomy" id="42157"/>
    <lineage>
        <taxon>Eukaryota</taxon>
        <taxon>Metazoa</taxon>
        <taxon>Ecdysozoa</taxon>
        <taxon>Nematoda</taxon>
        <taxon>Chromadorea</taxon>
        <taxon>Rhabditida</taxon>
        <taxon>Spirurina</taxon>
        <taxon>Spiruromorpha</taxon>
        <taxon>Filarioidea</taxon>
        <taxon>Onchocercidae</taxon>
        <taxon>Onchocerca</taxon>
    </lineage>
</organism>
<dbReference type="Pfam" id="PF12796">
    <property type="entry name" value="Ank_2"/>
    <property type="match status" value="1"/>
</dbReference>
<evidence type="ECO:0000259" key="6">
    <source>
        <dbReference type="SMART" id="SM01420"/>
    </source>
</evidence>
<feature type="repeat" description="ANK" evidence="5">
    <location>
        <begin position="48"/>
        <end position="74"/>
    </location>
</feature>
<reference evidence="10 11" key="1">
    <citation type="submission" date="2016-06" db="UniProtKB">
        <authorList>
            <consortium name="WormBaseParasite"/>
        </authorList>
    </citation>
    <scope>IDENTIFICATION</scope>
</reference>
<keyword evidence="5" id="KW-0040">ANK repeat</keyword>
<feature type="domain" description="Transient receptor ion channel" evidence="6">
    <location>
        <begin position="156"/>
        <end position="218"/>
    </location>
</feature>
<dbReference type="GO" id="GO:0070679">
    <property type="term" value="F:inositol 1,4,5 trisphosphate binding"/>
    <property type="evidence" value="ECO:0007669"/>
    <property type="project" value="TreeGrafter"/>
</dbReference>
<dbReference type="EMBL" id="UYRW01006613">
    <property type="protein sequence ID" value="VDM94523.1"/>
    <property type="molecule type" value="Genomic_DNA"/>
</dbReference>
<gene>
    <name evidence="7" type="ORF">NOO_LOCUS10670</name>
    <name evidence="8" type="ORF">NOO_LOCUS10796</name>
</gene>
<dbReference type="InterPro" id="IPR002153">
    <property type="entry name" value="TRPC_channel"/>
</dbReference>
<dbReference type="PANTHER" id="PTHR10117:SF54">
    <property type="entry name" value="TRANSIENT RECEPTOR POTENTIAL-GAMMA PROTEIN"/>
    <property type="match status" value="1"/>
</dbReference>
<evidence type="ECO:0000313" key="10">
    <source>
        <dbReference type="WBParaSite" id="nOo.2.0.1.t10670-RA"/>
    </source>
</evidence>
<dbReference type="PANTHER" id="PTHR10117">
    <property type="entry name" value="TRANSIENT RECEPTOR POTENTIAL CHANNEL"/>
    <property type="match status" value="1"/>
</dbReference>
<dbReference type="SMART" id="SM01420">
    <property type="entry name" value="TRP_2"/>
    <property type="match status" value="1"/>
</dbReference>
<evidence type="ECO:0000313" key="11">
    <source>
        <dbReference type="WBParaSite" id="nOo.2.0.1.t10796-RA"/>
    </source>
</evidence>
<dbReference type="WBParaSite" id="nOo.2.0.1.t10670-RA">
    <property type="protein sequence ID" value="nOo.2.0.1.t10670-RA"/>
    <property type="gene ID" value="nOo.2.0.1.g10670"/>
</dbReference>
<name>A0A182ERA4_ONCOC</name>
<dbReference type="InterPro" id="IPR013555">
    <property type="entry name" value="TRP_dom"/>
</dbReference>
<accession>A0A182ERA4</accession>
<dbReference type="OrthoDB" id="2373987at2759"/>
<dbReference type="SUPFAM" id="SSF48403">
    <property type="entry name" value="Ankyrin repeat"/>
    <property type="match status" value="1"/>
</dbReference>
<reference evidence="7 9" key="2">
    <citation type="submission" date="2018-08" db="EMBL/GenBank/DDBJ databases">
        <authorList>
            <person name="Laetsch R D."/>
            <person name="Stevens L."/>
            <person name="Kumar S."/>
            <person name="Blaxter L. M."/>
        </authorList>
    </citation>
    <scope>NUCLEOTIDE SEQUENCE [LARGE SCALE GENOMIC DNA]</scope>
</reference>
<protein>
    <submittedName>
        <fullName evidence="10 11">TRP_2 domain-containing protein</fullName>
    </submittedName>
</protein>
<dbReference type="EMBL" id="UYRW01006380">
    <property type="protein sequence ID" value="VDM94397.1"/>
    <property type="molecule type" value="Genomic_DNA"/>
</dbReference>
<dbReference type="PROSITE" id="PS50088">
    <property type="entry name" value="ANK_REPEAT"/>
    <property type="match status" value="1"/>
</dbReference>
<dbReference type="STRING" id="42157.A0A182ERA4"/>
<dbReference type="Pfam" id="PF00023">
    <property type="entry name" value="Ank"/>
    <property type="match status" value="1"/>
</dbReference>
<dbReference type="InterPro" id="IPR002110">
    <property type="entry name" value="Ankyrin_rpt"/>
</dbReference>
<keyword evidence="4" id="KW-0407">Ion channel</keyword>